<evidence type="ECO:0000256" key="4">
    <source>
        <dbReference type="ARBA" id="ARBA00023163"/>
    </source>
</evidence>
<feature type="compositionally biased region" description="Basic and acidic residues" evidence="6">
    <location>
        <begin position="125"/>
        <end position="140"/>
    </location>
</feature>
<dbReference type="GO" id="GO:0003700">
    <property type="term" value="F:DNA-binding transcription factor activity"/>
    <property type="evidence" value="ECO:0007669"/>
    <property type="project" value="InterPro"/>
</dbReference>
<reference evidence="8 9" key="1">
    <citation type="journal article" date="2020" name="Nat. Food">
        <title>A phased Vanilla planifolia genome enables genetic improvement of flavour and production.</title>
        <authorList>
            <person name="Hasing T."/>
            <person name="Tang H."/>
            <person name="Brym M."/>
            <person name="Khazi F."/>
            <person name="Huang T."/>
            <person name="Chambers A.H."/>
        </authorList>
    </citation>
    <scope>NUCLEOTIDE SEQUENCE [LARGE SCALE GENOMIC DNA]</scope>
    <source>
        <tissue evidence="8">Leaf</tissue>
    </source>
</reference>
<dbReference type="Pfam" id="PF00010">
    <property type="entry name" value="HLH"/>
    <property type="match status" value="1"/>
</dbReference>
<evidence type="ECO:0000256" key="2">
    <source>
        <dbReference type="ARBA" id="ARBA00005510"/>
    </source>
</evidence>
<protein>
    <recommendedName>
        <fullName evidence="7">BHLH domain-containing protein</fullName>
    </recommendedName>
</protein>
<dbReference type="GO" id="GO:0046983">
    <property type="term" value="F:protein dimerization activity"/>
    <property type="evidence" value="ECO:0007669"/>
    <property type="project" value="InterPro"/>
</dbReference>
<dbReference type="Gene3D" id="4.10.280.10">
    <property type="entry name" value="Helix-loop-helix DNA-binding domain"/>
    <property type="match status" value="1"/>
</dbReference>
<dbReference type="EMBL" id="JADCNM010000008">
    <property type="protein sequence ID" value="KAG0471514.1"/>
    <property type="molecule type" value="Genomic_DNA"/>
</dbReference>
<dbReference type="InterPro" id="IPR047265">
    <property type="entry name" value="PIF1-like_bHLH"/>
</dbReference>
<accession>A0A835QFF3</accession>
<dbReference type="PANTHER" id="PTHR46807">
    <property type="entry name" value="TRANSCRIPTION FACTOR PIF3"/>
    <property type="match status" value="1"/>
</dbReference>
<dbReference type="GO" id="GO:0005634">
    <property type="term" value="C:nucleus"/>
    <property type="evidence" value="ECO:0007669"/>
    <property type="project" value="UniProtKB-SubCell"/>
</dbReference>
<gene>
    <name evidence="8" type="ORF">HPP92_016060</name>
</gene>
<proteinExistence type="inferred from homology"/>
<dbReference type="AlphaFoldDB" id="A0A835QFF3"/>
<dbReference type="Proteomes" id="UP000639772">
    <property type="component" value="Unassembled WGS sequence"/>
</dbReference>
<comment type="caution">
    <text evidence="8">The sequence shown here is derived from an EMBL/GenBank/DDBJ whole genome shotgun (WGS) entry which is preliminary data.</text>
</comment>
<evidence type="ECO:0000259" key="7">
    <source>
        <dbReference type="PROSITE" id="PS50888"/>
    </source>
</evidence>
<keyword evidence="5" id="KW-0539">Nucleus</keyword>
<keyword evidence="3" id="KW-0805">Transcription regulation</keyword>
<evidence type="ECO:0000313" key="8">
    <source>
        <dbReference type="EMBL" id="KAG0471514.1"/>
    </source>
</evidence>
<dbReference type="OrthoDB" id="690068at2759"/>
<organism evidence="8 9">
    <name type="scientific">Vanilla planifolia</name>
    <name type="common">Vanilla</name>
    <dbReference type="NCBI Taxonomy" id="51239"/>
    <lineage>
        <taxon>Eukaryota</taxon>
        <taxon>Viridiplantae</taxon>
        <taxon>Streptophyta</taxon>
        <taxon>Embryophyta</taxon>
        <taxon>Tracheophyta</taxon>
        <taxon>Spermatophyta</taxon>
        <taxon>Magnoliopsida</taxon>
        <taxon>Liliopsida</taxon>
        <taxon>Asparagales</taxon>
        <taxon>Orchidaceae</taxon>
        <taxon>Vanilloideae</taxon>
        <taxon>Vanilleae</taxon>
        <taxon>Vanilla</taxon>
    </lineage>
</organism>
<evidence type="ECO:0000256" key="1">
    <source>
        <dbReference type="ARBA" id="ARBA00004123"/>
    </source>
</evidence>
<dbReference type="FunFam" id="4.10.280.10:FF:000004">
    <property type="entry name" value="Basic helix-loop-helix transcription factor"/>
    <property type="match status" value="1"/>
</dbReference>
<sequence length="302" mass="33705">MDSCDEGSDKSSNNGGEISGNLGKAWGYFDDNLDYDNLAWGYFDDYLDHVKENIGFSFSESNPVQEGVLSNSTNGFASGRVRTEISNLSCKRKERDVDESGSPSVEGDCNSADGKKAARRSHRNRAAESHSLSERRRRDRINEKMRALQDLIPNCSKLDKAAMLDEAIEYMKFLQQQVQMMWMGNNMMSSMIFPSIQDMAQLGIGNLLLLHRVPQVSQSVASKAMFPLSISHLGFPHQMHCSQMPETIAQYFVLNHTQPSRQEMNLFAFGSQMAHQNQTAAAISSSFPAFGLPPEASKRRKG</sequence>
<evidence type="ECO:0000313" key="9">
    <source>
        <dbReference type="Proteomes" id="UP000639772"/>
    </source>
</evidence>
<name>A0A835QFF3_VANPL</name>
<dbReference type="CDD" id="cd11445">
    <property type="entry name" value="bHLH_AtPIF_like"/>
    <property type="match status" value="1"/>
</dbReference>
<feature type="region of interest" description="Disordered" evidence="6">
    <location>
        <begin position="92"/>
        <end position="140"/>
    </location>
</feature>
<dbReference type="InterPro" id="IPR044273">
    <property type="entry name" value="PIF3-like"/>
</dbReference>
<comment type="similarity">
    <text evidence="2">Belongs to the bHLH protein family.</text>
</comment>
<dbReference type="SMART" id="SM00353">
    <property type="entry name" value="HLH"/>
    <property type="match status" value="1"/>
</dbReference>
<evidence type="ECO:0000256" key="6">
    <source>
        <dbReference type="SAM" id="MobiDB-lite"/>
    </source>
</evidence>
<feature type="domain" description="BHLH" evidence="7">
    <location>
        <begin position="125"/>
        <end position="174"/>
    </location>
</feature>
<dbReference type="SUPFAM" id="SSF47459">
    <property type="entry name" value="HLH, helix-loop-helix DNA-binding domain"/>
    <property type="match status" value="1"/>
</dbReference>
<dbReference type="PANTHER" id="PTHR46807:SF7">
    <property type="entry name" value="BHLH DOMAIN-CONTAINING PROTEIN"/>
    <property type="match status" value="1"/>
</dbReference>
<keyword evidence="4" id="KW-0804">Transcription</keyword>
<evidence type="ECO:0000256" key="3">
    <source>
        <dbReference type="ARBA" id="ARBA00023015"/>
    </source>
</evidence>
<dbReference type="PROSITE" id="PS50888">
    <property type="entry name" value="BHLH"/>
    <property type="match status" value="1"/>
</dbReference>
<dbReference type="InterPro" id="IPR011598">
    <property type="entry name" value="bHLH_dom"/>
</dbReference>
<dbReference type="InterPro" id="IPR036638">
    <property type="entry name" value="HLH_DNA-bd_sf"/>
</dbReference>
<evidence type="ECO:0000256" key="5">
    <source>
        <dbReference type="ARBA" id="ARBA00023242"/>
    </source>
</evidence>
<comment type="subcellular location">
    <subcellularLocation>
        <location evidence="1">Nucleus</location>
    </subcellularLocation>
</comment>